<feature type="transmembrane region" description="Helical" evidence="12">
    <location>
        <begin position="224"/>
        <end position="251"/>
    </location>
</feature>
<name>A0ABP7T6E2_9BURK</name>
<accession>A0ABP7T6E2</accession>
<dbReference type="PANTHER" id="PTHR38674:SF1">
    <property type="entry name" value="ALKANE 1-MONOOXYGENASE 1"/>
    <property type="match status" value="1"/>
</dbReference>
<evidence type="ECO:0000256" key="1">
    <source>
        <dbReference type="ARBA" id="ARBA00004429"/>
    </source>
</evidence>
<keyword evidence="6" id="KW-0479">Metal-binding</keyword>
<keyword evidence="5 12" id="KW-0812">Transmembrane</keyword>
<keyword evidence="11 12" id="KW-0472">Membrane</keyword>
<evidence type="ECO:0000256" key="2">
    <source>
        <dbReference type="ARBA" id="ARBA00010823"/>
    </source>
</evidence>
<keyword evidence="8" id="KW-0560">Oxidoreductase</keyword>
<evidence type="ECO:0000313" key="14">
    <source>
        <dbReference type="EMBL" id="GAA4021471.1"/>
    </source>
</evidence>
<evidence type="ECO:0000256" key="6">
    <source>
        <dbReference type="ARBA" id="ARBA00022723"/>
    </source>
</evidence>
<dbReference type="Pfam" id="PF00487">
    <property type="entry name" value="FA_desaturase"/>
    <property type="match status" value="1"/>
</dbReference>
<comment type="similarity">
    <text evidence="2">Belongs to the fatty acid desaturase type 1 family. AlkB subfamily.</text>
</comment>
<proteinExistence type="inferred from homology"/>
<evidence type="ECO:0000256" key="7">
    <source>
        <dbReference type="ARBA" id="ARBA00022989"/>
    </source>
</evidence>
<evidence type="ECO:0000256" key="8">
    <source>
        <dbReference type="ARBA" id="ARBA00023002"/>
    </source>
</evidence>
<keyword evidence="10" id="KW-0503">Monooxygenase</keyword>
<feature type="domain" description="Fatty acid desaturase" evidence="13">
    <location>
        <begin position="111"/>
        <end position="339"/>
    </location>
</feature>
<evidence type="ECO:0000259" key="13">
    <source>
        <dbReference type="Pfam" id="PF00487"/>
    </source>
</evidence>
<dbReference type="CDD" id="cd03512">
    <property type="entry name" value="Alkane-hydroxylase"/>
    <property type="match status" value="1"/>
</dbReference>
<dbReference type="RefSeq" id="WP_344762963.1">
    <property type="nucleotide sequence ID" value="NZ_BAAAZE010000008.1"/>
</dbReference>
<keyword evidence="7 12" id="KW-1133">Transmembrane helix</keyword>
<evidence type="ECO:0000256" key="9">
    <source>
        <dbReference type="ARBA" id="ARBA00023004"/>
    </source>
</evidence>
<keyword evidence="9" id="KW-0408">Iron</keyword>
<comment type="subcellular location">
    <subcellularLocation>
        <location evidence="1">Cell inner membrane</location>
        <topology evidence="1">Multi-pass membrane protein</topology>
    </subcellularLocation>
</comment>
<reference evidence="15" key="1">
    <citation type="journal article" date="2019" name="Int. J. Syst. Evol. Microbiol.">
        <title>The Global Catalogue of Microorganisms (GCM) 10K type strain sequencing project: providing services to taxonomists for standard genome sequencing and annotation.</title>
        <authorList>
            <consortium name="The Broad Institute Genomics Platform"/>
            <consortium name="The Broad Institute Genome Sequencing Center for Infectious Disease"/>
            <person name="Wu L."/>
            <person name="Ma J."/>
        </authorList>
    </citation>
    <scope>NUCLEOTIDE SEQUENCE [LARGE SCALE GENOMIC DNA]</scope>
    <source>
        <strain evidence="15">JCM 16673</strain>
    </source>
</reference>
<evidence type="ECO:0000256" key="3">
    <source>
        <dbReference type="ARBA" id="ARBA00022475"/>
    </source>
</evidence>
<evidence type="ECO:0000256" key="4">
    <source>
        <dbReference type="ARBA" id="ARBA00022519"/>
    </source>
</evidence>
<evidence type="ECO:0000256" key="11">
    <source>
        <dbReference type="ARBA" id="ARBA00023136"/>
    </source>
</evidence>
<dbReference type="Proteomes" id="UP001501353">
    <property type="component" value="Unassembled WGS sequence"/>
</dbReference>
<dbReference type="EMBL" id="BAAAZE010000008">
    <property type="protein sequence ID" value="GAA4021471.1"/>
    <property type="molecule type" value="Genomic_DNA"/>
</dbReference>
<dbReference type="InterPro" id="IPR005804">
    <property type="entry name" value="FA_desaturase_dom"/>
</dbReference>
<keyword evidence="3" id="KW-1003">Cell membrane</keyword>
<evidence type="ECO:0000313" key="15">
    <source>
        <dbReference type="Proteomes" id="UP001501353"/>
    </source>
</evidence>
<sequence>MSISAPVAPYVDHKRFAWILSLLIPMSIATGPLLWQWHPVTLMLWLPVIFTYCIAPLIDLALGTDTSNPPESAVPALDADPYYRRVTFALVPLLWGAFIYAAWFSQSVVLSWQAQLGLILATGGVGGFCINLGHEIGHKRAPLEQWLAKLILAPTFYGHFTVEHNRGHHRDVATPDDPASSRMGESIWRFMLREMPGAFRRAWVLERARLQADGLPFWSLHNVILQPALITFALWGALCLWLGPQVLLFLLPAALWSNFQLTSANYIEHYGLLRQTGPNGRVETCKPQHSWNSNHVFSNWATFHLQRHSDHHAHPLRRFQSLRHFDAAPQLPNGYFGMFTVAYFPPLWFAIMDRRLVAAVGRDPARINFAPGQRARLMARHGLTDHADATLVAKENT</sequence>
<gene>
    <name evidence="14" type="ORF">GCM10022212_18000</name>
</gene>
<keyword evidence="4" id="KW-0997">Cell inner membrane</keyword>
<feature type="transmembrane region" description="Helical" evidence="12">
    <location>
        <begin position="116"/>
        <end position="134"/>
    </location>
</feature>
<feature type="transmembrane region" description="Helical" evidence="12">
    <location>
        <begin position="82"/>
        <end position="104"/>
    </location>
</feature>
<dbReference type="PANTHER" id="PTHR38674">
    <property type="entry name" value="ALKANE 1-MONOOXYGENASE 1"/>
    <property type="match status" value="1"/>
</dbReference>
<dbReference type="InterPro" id="IPR033885">
    <property type="entry name" value="AlkB/XylM"/>
</dbReference>
<comment type="caution">
    <text evidence="14">The sequence shown here is derived from an EMBL/GenBank/DDBJ whole genome shotgun (WGS) entry which is preliminary data.</text>
</comment>
<evidence type="ECO:0000256" key="12">
    <source>
        <dbReference type="SAM" id="Phobius"/>
    </source>
</evidence>
<evidence type="ECO:0000256" key="5">
    <source>
        <dbReference type="ARBA" id="ARBA00022692"/>
    </source>
</evidence>
<evidence type="ECO:0000256" key="10">
    <source>
        <dbReference type="ARBA" id="ARBA00023033"/>
    </source>
</evidence>
<keyword evidence="15" id="KW-1185">Reference proteome</keyword>
<organism evidence="14 15">
    <name type="scientific">Actimicrobium antarcticum</name>
    <dbReference type="NCBI Taxonomy" id="1051899"/>
    <lineage>
        <taxon>Bacteria</taxon>
        <taxon>Pseudomonadati</taxon>
        <taxon>Pseudomonadota</taxon>
        <taxon>Betaproteobacteria</taxon>
        <taxon>Burkholderiales</taxon>
        <taxon>Oxalobacteraceae</taxon>
        <taxon>Actimicrobium</taxon>
    </lineage>
</organism>
<protein>
    <submittedName>
        <fullName evidence="14">Alkane 1-monooxygenase</fullName>
    </submittedName>
</protein>
<feature type="transmembrane region" description="Helical" evidence="12">
    <location>
        <begin position="42"/>
        <end position="62"/>
    </location>
</feature>
<feature type="transmembrane region" description="Helical" evidence="12">
    <location>
        <begin position="16"/>
        <end position="35"/>
    </location>
</feature>